<dbReference type="Proteomes" id="UP000004095">
    <property type="component" value="Unassembled WGS sequence"/>
</dbReference>
<name>A1ZD89_MICM2</name>
<dbReference type="EMBL" id="AAWS01000002">
    <property type="protein sequence ID" value="EAY31628.1"/>
    <property type="molecule type" value="Genomic_DNA"/>
</dbReference>
<dbReference type="Gene3D" id="3.80.10.10">
    <property type="entry name" value="Ribonuclease Inhibitor"/>
    <property type="match status" value="1"/>
</dbReference>
<dbReference type="AlphaFoldDB" id="A1ZD89"/>
<dbReference type="InterPro" id="IPR032675">
    <property type="entry name" value="LRR_dom_sf"/>
</dbReference>
<comment type="caution">
    <text evidence="1">The sequence shown here is derived from an EMBL/GenBank/DDBJ whole genome shotgun (WGS) entry which is preliminary data.</text>
</comment>
<evidence type="ECO:0008006" key="3">
    <source>
        <dbReference type="Google" id="ProtNLM"/>
    </source>
</evidence>
<protein>
    <recommendedName>
        <fullName evidence="3">Leucine rich repeat protein</fullName>
    </recommendedName>
</protein>
<gene>
    <name evidence="1" type="ORF">M23134_05134</name>
</gene>
<dbReference type="SUPFAM" id="SSF52075">
    <property type="entry name" value="Outer arm dynein light chain 1"/>
    <property type="match status" value="1"/>
</dbReference>
<reference evidence="1 2" key="1">
    <citation type="submission" date="2007-01" db="EMBL/GenBank/DDBJ databases">
        <authorList>
            <person name="Haygood M."/>
            <person name="Podell S."/>
            <person name="Anderson C."/>
            <person name="Hopkinson B."/>
            <person name="Roe K."/>
            <person name="Barbeau K."/>
            <person name="Gaasterland T."/>
            <person name="Ferriera S."/>
            <person name="Johnson J."/>
            <person name="Kravitz S."/>
            <person name="Beeson K."/>
            <person name="Sutton G."/>
            <person name="Rogers Y.-H."/>
            <person name="Friedman R."/>
            <person name="Frazier M."/>
            <person name="Venter J.C."/>
        </authorList>
    </citation>
    <scope>NUCLEOTIDE SEQUENCE [LARGE SCALE GENOMIC DNA]</scope>
    <source>
        <strain evidence="1 2">ATCC 23134</strain>
    </source>
</reference>
<proteinExistence type="predicted"/>
<evidence type="ECO:0000313" key="1">
    <source>
        <dbReference type="EMBL" id="EAY31628.1"/>
    </source>
</evidence>
<accession>A1ZD89</accession>
<evidence type="ECO:0000313" key="2">
    <source>
        <dbReference type="Proteomes" id="UP000004095"/>
    </source>
</evidence>
<keyword evidence="2" id="KW-1185">Reference proteome</keyword>
<organism evidence="1 2">
    <name type="scientific">Microscilla marina ATCC 23134</name>
    <dbReference type="NCBI Taxonomy" id="313606"/>
    <lineage>
        <taxon>Bacteria</taxon>
        <taxon>Pseudomonadati</taxon>
        <taxon>Bacteroidota</taxon>
        <taxon>Cytophagia</taxon>
        <taxon>Cytophagales</taxon>
        <taxon>Microscillaceae</taxon>
        <taxon>Microscilla</taxon>
    </lineage>
</organism>
<sequence>MQGNDLTKLPEEIKKLRNLKLLNLKFNNFSDEEKARIKKLLPNTEIKF</sequence>